<dbReference type="Proteomes" id="UP000217790">
    <property type="component" value="Unassembled WGS sequence"/>
</dbReference>
<sequence length="210" mass="23602">FASAEFKAKHLTFFAQDIVADESRARIVEITAGRYEFTRKAGVAVRDVITILDFTNGLTELTFRLARPDEQGCVADGIALADVRILGECKVGQHCFGVYLTLYIPGPESILVECRFVSVSVLHRTRKYKTRGGRENYISSPLAEFRRMAPVASELVPWPGYVYEQIRKYDVRTALMSLATAAGIWMTIRSNAAMYFGYNLPEILEETSEI</sequence>
<reference evidence="2" key="1">
    <citation type="journal article" date="2017" name="Nat. Ecol. Evol.">
        <title>Genome expansion and lineage-specific genetic innovations in the forest pathogenic fungi Armillaria.</title>
        <authorList>
            <person name="Sipos G."/>
            <person name="Prasanna A.N."/>
            <person name="Walter M.C."/>
            <person name="O'Connor E."/>
            <person name="Balint B."/>
            <person name="Krizsan K."/>
            <person name="Kiss B."/>
            <person name="Hess J."/>
            <person name="Varga T."/>
            <person name="Slot J."/>
            <person name="Riley R."/>
            <person name="Boka B."/>
            <person name="Rigling D."/>
            <person name="Barry K."/>
            <person name="Lee J."/>
            <person name="Mihaltcheva S."/>
            <person name="LaButti K."/>
            <person name="Lipzen A."/>
            <person name="Waldron R."/>
            <person name="Moloney N.M."/>
            <person name="Sperisen C."/>
            <person name="Kredics L."/>
            <person name="Vagvoelgyi C."/>
            <person name="Patrignani A."/>
            <person name="Fitzpatrick D."/>
            <person name="Nagy I."/>
            <person name="Doyle S."/>
            <person name="Anderson J.B."/>
            <person name="Grigoriev I.V."/>
            <person name="Gueldener U."/>
            <person name="Muensterkoetter M."/>
            <person name="Nagy L.G."/>
        </authorList>
    </citation>
    <scope>NUCLEOTIDE SEQUENCE [LARGE SCALE GENOMIC DNA]</scope>
    <source>
        <strain evidence="2">Ar21-2</strain>
    </source>
</reference>
<proteinExistence type="predicted"/>
<dbReference type="InParanoid" id="A0A2H3CS96"/>
<name>A0A2H3CS96_ARMGA</name>
<organism evidence="1 2">
    <name type="scientific">Armillaria gallica</name>
    <name type="common">Bulbous honey fungus</name>
    <name type="synonym">Armillaria bulbosa</name>
    <dbReference type="NCBI Taxonomy" id="47427"/>
    <lineage>
        <taxon>Eukaryota</taxon>
        <taxon>Fungi</taxon>
        <taxon>Dikarya</taxon>
        <taxon>Basidiomycota</taxon>
        <taxon>Agaricomycotina</taxon>
        <taxon>Agaricomycetes</taxon>
        <taxon>Agaricomycetidae</taxon>
        <taxon>Agaricales</taxon>
        <taxon>Marasmiineae</taxon>
        <taxon>Physalacriaceae</taxon>
        <taxon>Armillaria</taxon>
    </lineage>
</organism>
<evidence type="ECO:0000313" key="1">
    <source>
        <dbReference type="EMBL" id="PBK78993.1"/>
    </source>
</evidence>
<protein>
    <submittedName>
        <fullName evidence="1">Uncharacterized protein</fullName>
    </submittedName>
</protein>
<gene>
    <name evidence="1" type="ORF">ARMGADRAFT_1041114</name>
</gene>
<accession>A0A2H3CS96</accession>
<dbReference type="AlphaFoldDB" id="A0A2H3CS96"/>
<keyword evidence="2" id="KW-1185">Reference proteome</keyword>
<feature type="non-terminal residue" evidence="1">
    <location>
        <position position="1"/>
    </location>
</feature>
<dbReference type="EMBL" id="KZ293882">
    <property type="protein sequence ID" value="PBK78993.1"/>
    <property type="molecule type" value="Genomic_DNA"/>
</dbReference>
<evidence type="ECO:0000313" key="2">
    <source>
        <dbReference type="Proteomes" id="UP000217790"/>
    </source>
</evidence>